<dbReference type="InterPro" id="IPR019752">
    <property type="entry name" value="Pyrv/ketoisovalerate_OxRed_cat"/>
</dbReference>
<reference evidence="4 5" key="1">
    <citation type="submission" date="2023-07" db="EMBL/GenBank/DDBJ databases">
        <title>Closed genome sequence of Methanosarcinaceae archaeon Am2.</title>
        <authorList>
            <person name="Poehlein A."/>
            <person name="Protasov E."/>
            <person name="Platt K."/>
            <person name="Reeh H."/>
            <person name="Daniel R."/>
            <person name="Brune A."/>
        </authorList>
    </citation>
    <scope>NUCLEOTIDE SEQUENCE [LARGE SCALE GENOMIC DNA]</scope>
    <source>
        <strain evidence="4 5">Am2</strain>
    </source>
</reference>
<dbReference type="GO" id="GO:0045333">
    <property type="term" value="P:cellular respiration"/>
    <property type="evidence" value="ECO:0007669"/>
    <property type="project" value="UniProtKB-ARBA"/>
</dbReference>
<dbReference type="Pfam" id="PF02775">
    <property type="entry name" value="TPP_enzyme_C"/>
    <property type="match status" value="1"/>
</dbReference>
<name>A0AA96ZWI5_9EURY</name>
<evidence type="ECO:0000313" key="5">
    <source>
        <dbReference type="Proteomes" id="UP001304970"/>
    </source>
</evidence>
<dbReference type="RefSeq" id="WP_338098107.1">
    <property type="nucleotide sequence ID" value="NZ_CP131061.1"/>
</dbReference>
<dbReference type="InterPro" id="IPR051457">
    <property type="entry name" value="2-oxoacid:Fd_oxidoreductase"/>
</dbReference>
<feature type="domain" description="Pyruvate/ketoisovalerate oxidoreductase catalytic" evidence="2">
    <location>
        <begin position="320"/>
        <end position="482"/>
    </location>
</feature>
<dbReference type="PANTHER" id="PTHR48084:SF3">
    <property type="entry name" value="SUBUNIT OF PYRUVATE:FLAVODOXIN OXIDOREDUCTASE"/>
    <property type="match status" value="1"/>
</dbReference>
<dbReference type="SUPFAM" id="SSF52518">
    <property type="entry name" value="Thiamin diphosphate-binding fold (THDP-binding)"/>
    <property type="match status" value="1"/>
</dbReference>
<dbReference type="InterPro" id="IPR002869">
    <property type="entry name" value="Pyrv_flavodox_OxRed_cen"/>
</dbReference>
<evidence type="ECO:0000313" key="4">
    <source>
        <dbReference type="EMBL" id="WNY26586.1"/>
    </source>
</evidence>
<organism evidence="4 5">
    <name type="scientific">Methanolapillus ohkumae</name>
    <dbReference type="NCBI Taxonomy" id="3028298"/>
    <lineage>
        <taxon>Archaea</taxon>
        <taxon>Methanobacteriati</taxon>
        <taxon>Methanobacteriota</taxon>
        <taxon>Stenosarchaea group</taxon>
        <taxon>Methanomicrobia</taxon>
        <taxon>Methanosarcinales</taxon>
        <taxon>Methanosarcinaceae</taxon>
        <taxon>Methanolapillus</taxon>
    </lineage>
</organism>
<dbReference type="EMBL" id="CP131061">
    <property type="protein sequence ID" value="WNY26586.1"/>
    <property type="molecule type" value="Genomic_DNA"/>
</dbReference>
<dbReference type="Pfam" id="PF01558">
    <property type="entry name" value="POR"/>
    <property type="match status" value="1"/>
</dbReference>
<dbReference type="GO" id="GO:0044272">
    <property type="term" value="P:sulfur compound biosynthetic process"/>
    <property type="evidence" value="ECO:0007669"/>
    <property type="project" value="UniProtKB-ARBA"/>
</dbReference>
<evidence type="ECO:0000256" key="1">
    <source>
        <dbReference type="ARBA" id="ARBA00023002"/>
    </source>
</evidence>
<dbReference type="AlphaFoldDB" id="A0AA96ZWI5"/>
<evidence type="ECO:0000259" key="2">
    <source>
        <dbReference type="Pfam" id="PF01558"/>
    </source>
</evidence>
<dbReference type="GO" id="GO:0016625">
    <property type="term" value="F:oxidoreductase activity, acting on the aldehyde or oxo group of donors, iron-sulfur protein as acceptor"/>
    <property type="evidence" value="ECO:0007669"/>
    <property type="project" value="UniProtKB-ARBA"/>
</dbReference>
<keyword evidence="1" id="KW-0560">Oxidoreductase</keyword>
<accession>A0AA96ZWI5</accession>
<dbReference type="GO" id="GO:0006082">
    <property type="term" value="P:organic acid metabolic process"/>
    <property type="evidence" value="ECO:0007669"/>
    <property type="project" value="UniProtKB-ARBA"/>
</dbReference>
<keyword evidence="5" id="KW-1185">Reference proteome</keyword>
<dbReference type="GO" id="GO:0030976">
    <property type="term" value="F:thiamine pyrophosphate binding"/>
    <property type="evidence" value="ECO:0007669"/>
    <property type="project" value="InterPro"/>
</dbReference>
<sequence length="491" mass="52527">MAGEIVNTPHVSKTAISAEKVFKKPASMNDIFKRKGGAAPTATHYCPGCGHGVIHKLIGEAIDNLEIQDRCVLISPVGCSVFAYYYFDFGNIQTAHGRAPAVGTGISRAQDNTVVISYQGDGDLASIGLNETIQAANRGEKMVVFFVNNTVYGMTGGQMAPTTLIGEKTVTCQDGRDPNFSGYPLHMCEILSNLQAPVFIERVSVSDAKHIKKAKIAIKKALEIQRDGKGYAFVEILSGCPNNLKQDAKLSVEFINEQMEKEYPLGNFRDRSADTCPMIRPDSDFSTQKLLEIFGTSDAADTKTDSSDFENCAVKIAGFGGQGVLSMGIIMAEAGCAGGKNVSWYPSYGPEQRGGTSNCSVVLSKTPIGSPVVYEPDILVALNRPSLDKFAKSVKSGGYLLYDSSITGFEPPKGVTVIEVPALEIATAGGSQKAVNTAMLGVIMEIGTTGLSKMDFENAVRSAFSDKPKLVDLNLNVLKAGARWAKENLKK</sequence>
<feature type="domain" description="Thiamine pyrophosphate enzyme TPP-binding" evidence="3">
    <location>
        <begin position="85"/>
        <end position="236"/>
    </location>
</feature>
<dbReference type="InterPro" id="IPR029061">
    <property type="entry name" value="THDP-binding"/>
</dbReference>
<evidence type="ECO:0008006" key="6">
    <source>
        <dbReference type="Google" id="ProtNLM"/>
    </source>
</evidence>
<dbReference type="PANTHER" id="PTHR48084">
    <property type="entry name" value="2-OXOGLUTARATE OXIDOREDUCTASE SUBUNIT KORB-RELATED"/>
    <property type="match status" value="1"/>
</dbReference>
<evidence type="ECO:0000259" key="3">
    <source>
        <dbReference type="Pfam" id="PF02775"/>
    </source>
</evidence>
<dbReference type="Gene3D" id="3.40.50.970">
    <property type="match status" value="1"/>
</dbReference>
<dbReference type="GeneID" id="89227759"/>
<dbReference type="SUPFAM" id="SSF53323">
    <property type="entry name" value="Pyruvate-ferredoxin oxidoreductase, PFOR, domain III"/>
    <property type="match status" value="1"/>
</dbReference>
<protein>
    <recommendedName>
        <fullName evidence="6">Ketoisovalerate oxidoreductase</fullName>
    </recommendedName>
</protein>
<dbReference type="InterPro" id="IPR011766">
    <property type="entry name" value="TPP_enzyme_TPP-bd"/>
</dbReference>
<dbReference type="Gene3D" id="3.40.920.10">
    <property type="entry name" value="Pyruvate-ferredoxin oxidoreductase, PFOR, domain III"/>
    <property type="match status" value="1"/>
</dbReference>
<dbReference type="Proteomes" id="UP001304970">
    <property type="component" value="Chromosome"/>
</dbReference>
<proteinExistence type="predicted"/>
<gene>
    <name evidence="4" type="ORF">MsAm2_03580</name>
</gene>